<dbReference type="EMBL" id="JACHJT010000001">
    <property type="protein sequence ID" value="MBB4930598.1"/>
    <property type="molecule type" value="Genomic_DNA"/>
</dbReference>
<organism evidence="1 2">
    <name type="scientific">Lipingzhangella halophila</name>
    <dbReference type="NCBI Taxonomy" id="1783352"/>
    <lineage>
        <taxon>Bacteria</taxon>
        <taxon>Bacillati</taxon>
        <taxon>Actinomycetota</taxon>
        <taxon>Actinomycetes</taxon>
        <taxon>Streptosporangiales</taxon>
        <taxon>Nocardiopsidaceae</taxon>
        <taxon>Lipingzhangella</taxon>
    </lineage>
</organism>
<reference evidence="1 2" key="1">
    <citation type="submission" date="2020-08" db="EMBL/GenBank/DDBJ databases">
        <title>Sequencing the genomes of 1000 actinobacteria strains.</title>
        <authorList>
            <person name="Klenk H.-P."/>
        </authorList>
    </citation>
    <scope>NUCLEOTIDE SEQUENCE [LARGE SCALE GENOMIC DNA]</scope>
    <source>
        <strain evidence="1 2">DSM 102030</strain>
    </source>
</reference>
<protein>
    <submittedName>
        <fullName evidence="1">Uncharacterized protein</fullName>
    </submittedName>
</protein>
<evidence type="ECO:0000313" key="2">
    <source>
        <dbReference type="Proteomes" id="UP000523007"/>
    </source>
</evidence>
<dbReference type="Proteomes" id="UP000523007">
    <property type="component" value="Unassembled WGS sequence"/>
</dbReference>
<name>A0A7W7W1S1_9ACTN</name>
<evidence type="ECO:0000313" key="1">
    <source>
        <dbReference type="EMBL" id="MBB4930598.1"/>
    </source>
</evidence>
<comment type="caution">
    <text evidence="1">The sequence shown here is derived from an EMBL/GenBank/DDBJ whole genome shotgun (WGS) entry which is preliminary data.</text>
</comment>
<accession>A0A7W7W1S1</accession>
<dbReference type="RefSeq" id="WP_184575913.1">
    <property type="nucleotide sequence ID" value="NZ_JACHJT010000001.1"/>
</dbReference>
<sequence length="52" mass="5810">MTIDARQKMAKMRDEATQPALVASGLFEVTSTQTYVAISDRRAVDLPERQLV</sequence>
<gene>
    <name evidence="1" type="ORF">F4561_001418</name>
</gene>
<keyword evidence="2" id="KW-1185">Reference proteome</keyword>
<dbReference type="AlphaFoldDB" id="A0A7W7W1S1"/>
<proteinExistence type="predicted"/>